<feature type="domain" description="Ketoreductase" evidence="4">
    <location>
        <begin position="8"/>
        <end position="191"/>
    </location>
</feature>
<comment type="caution">
    <text evidence="5">The sequence shown here is derived from an EMBL/GenBank/DDBJ whole genome shotgun (WGS) entry which is preliminary data.</text>
</comment>
<dbReference type="Gene3D" id="3.40.50.720">
    <property type="entry name" value="NAD(P)-binding Rossmann-like Domain"/>
    <property type="match status" value="1"/>
</dbReference>
<comment type="similarity">
    <text evidence="1 3">Belongs to the short-chain dehydrogenases/reductases (SDR) family.</text>
</comment>
<dbReference type="SMART" id="SM00822">
    <property type="entry name" value="PKS_KR"/>
    <property type="match status" value="1"/>
</dbReference>
<evidence type="ECO:0000256" key="1">
    <source>
        <dbReference type="ARBA" id="ARBA00006484"/>
    </source>
</evidence>
<dbReference type="InterPro" id="IPR036291">
    <property type="entry name" value="NAD(P)-bd_dom_sf"/>
</dbReference>
<dbReference type="InterPro" id="IPR020904">
    <property type="entry name" value="Sc_DH/Rdtase_CS"/>
</dbReference>
<evidence type="ECO:0000256" key="3">
    <source>
        <dbReference type="RuleBase" id="RU000363"/>
    </source>
</evidence>
<dbReference type="InterPro" id="IPR002347">
    <property type="entry name" value="SDR_fam"/>
</dbReference>
<proteinExistence type="inferred from homology"/>
<protein>
    <submittedName>
        <fullName evidence="5">KR domain protein</fullName>
    </submittedName>
</protein>
<dbReference type="GO" id="GO:0006633">
    <property type="term" value="P:fatty acid biosynthetic process"/>
    <property type="evidence" value="ECO:0007669"/>
    <property type="project" value="TreeGrafter"/>
</dbReference>
<dbReference type="FunFam" id="3.40.50.720:FF:000173">
    <property type="entry name" value="3-oxoacyl-[acyl-carrier protein] reductase"/>
    <property type="match status" value="1"/>
</dbReference>
<dbReference type="PANTHER" id="PTHR42760">
    <property type="entry name" value="SHORT-CHAIN DEHYDROGENASES/REDUCTASES FAMILY MEMBER"/>
    <property type="match status" value="1"/>
</dbReference>
<evidence type="ECO:0000259" key="4">
    <source>
        <dbReference type="SMART" id="SM00822"/>
    </source>
</evidence>
<dbReference type="Pfam" id="PF00106">
    <property type="entry name" value="adh_short"/>
    <property type="match status" value="1"/>
</dbReference>
<evidence type="ECO:0000256" key="2">
    <source>
        <dbReference type="ARBA" id="ARBA00023002"/>
    </source>
</evidence>
<dbReference type="PROSITE" id="PS00061">
    <property type="entry name" value="ADH_SHORT"/>
    <property type="match status" value="1"/>
</dbReference>
<dbReference type="AlphaFoldDB" id="M6VJ48"/>
<accession>M6VJ48</accession>
<dbReference type="PANTHER" id="PTHR42760:SF133">
    <property type="entry name" value="3-OXOACYL-[ACYL-CARRIER-PROTEIN] REDUCTASE"/>
    <property type="match status" value="1"/>
</dbReference>
<dbReference type="InterPro" id="IPR057326">
    <property type="entry name" value="KR_dom"/>
</dbReference>
<reference evidence="5 6" key="1">
    <citation type="submission" date="2013-01" db="EMBL/GenBank/DDBJ databases">
        <authorList>
            <person name="Harkins D.M."/>
            <person name="Durkin A.S."/>
            <person name="Brinkac L.M."/>
            <person name="Haft D.H."/>
            <person name="Selengut J.D."/>
            <person name="Sanka R."/>
            <person name="DePew J."/>
            <person name="Purushe J."/>
            <person name="Matthias M.A."/>
            <person name="Vinetz J.M."/>
            <person name="Sutton G.G."/>
            <person name="Nierman W.C."/>
            <person name="Fouts D.E."/>
        </authorList>
    </citation>
    <scope>NUCLEOTIDE SEQUENCE [LARGE SCALE GENOMIC DNA]</scope>
    <source>
        <strain evidence="5 6">CBC1416</strain>
    </source>
</reference>
<name>M6VJ48_9LEPT</name>
<dbReference type="SUPFAM" id="SSF51735">
    <property type="entry name" value="NAD(P)-binding Rossmann-fold domains"/>
    <property type="match status" value="1"/>
</dbReference>
<dbReference type="PRINTS" id="PR00081">
    <property type="entry name" value="GDHRDH"/>
</dbReference>
<gene>
    <name evidence="5" type="ORF">LEP1GSC161_2298</name>
</gene>
<dbReference type="PRINTS" id="PR00080">
    <property type="entry name" value="SDRFAMILY"/>
</dbReference>
<sequence length="207" mass="21970">MSKQFEGKVALVTGAASPRGLGRAIANTIAKEGGDIAVVDLNKEQIEQAAVDIAKEFGVKTLGLPCNVTKPDDCDSVVSSVKEKFGKLDFLVNNAGVLKDNLFMRMSEQEFDLVLDVNLKGVFLMTKYASKLLLKAESGRIVNISSVSGLTGQPGQANYSSSKAGVIALTKVAAREFAGRNVLVNAVCPGYVQTDMTASLPEEVQKN</sequence>
<dbReference type="GO" id="GO:0016616">
    <property type="term" value="F:oxidoreductase activity, acting on the CH-OH group of donors, NAD or NADP as acceptor"/>
    <property type="evidence" value="ECO:0007669"/>
    <property type="project" value="TreeGrafter"/>
</dbReference>
<evidence type="ECO:0000313" key="5">
    <source>
        <dbReference type="EMBL" id="EMO57517.1"/>
    </source>
</evidence>
<keyword evidence="2" id="KW-0560">Oxidoreductase</keyword>
<dbReference type="GO" id="GO:0048038">
    <property type="term" value="F:quinone binding"/>
    <property type="evidence" value="ECO:0007669"/>
    <property type="project" value="TreeGrafter"/>
</dbReference>
<dbReference type="EMBL" id="AKWE02000112">
    <property type="protein sequence ID" value="EMO57517.1"/>
    <property type="molecule type" value="Genomic_DNA"/>
</dbReference>
<organism evidence="5 6">
    <name type="scientific">Leptospira santarosai str. CBC1416</name>
    <dbReference type="NCBI Taxonomy" id="1193059"/>
    <lineage>
        <taxon>Bacteria</taxon>
        <taxon>Pseudomonadati</taxon>
        <taxon>Spirochaetota</taxon>
        <taxon>Spirochaetia</taxon>
        <taxon>Leptospirales</taxon>
        <taxon>Leptospiraceae</taxon>
        <taxon>Leptospira</taxon>
    </lineage>
</organism>
<dbReference type="Proteomes" id="UP000012149">
    <property type="component" value="Unassembled WGS sequence"/>
</dbReference>
<evidence type="ECO:0000313" key="6">
    <source>
        <dbReference type="Proteomes" id="UP000012149"/>
    </source>
</evidence>